<keyword evidence="2" id="KW-1185">Reference proteome</keyword>
<name>A0A8R1TJZ6_ONCVO</name>
<protein>
    <submittedName>
        <fullName evidence="1">Uncharacterized protein</fullName>
    </submittedName>
</protein>
<dbReference type="Proteomes" id="UP000024404">
    <property type="component" value="Unassembled WGS sequence"/>
</dbReference>
<dbReference type="EnsemblMetazoa" id="OVOC10930.1">
    <property type="protein sequence ID" value="OVOC10930.1"/>
    <property type="gene ID" value="WBGene00247739"/>
</dbReference>
<reference evidence="2" key="1">
    <citation type="submission" date="2013-10" db="EMBL/GenBank/DDBJ databases">
        <title>Genome sequencing of Onchocerca volvulus.</title>
        <authorList>
            <person name="Cotton J."/>
            <person name="Tsai J."/>
            <person name="Stanley E."/>
            <person name="Tracey A."/>
            <person name="Holroyd N."/>
            <person name="Lustigman S."/>
            <person name="Berriman M."/>
        </authorList>
    </citation>
    <scope>NUCLEOTIDE SEQUENCE</scope>
</reference>
<proteinExistence type="predicted"/>
<accession>A0A8R1TJZ6</accession>
<organism evidence="1 2">
    <name type="scientific">Onchocerca volvulus</name>
    <dbReference type="NCBI Taxonomy" id="6282"/>
    <lineage>
        <taxon>Eukaryota</taxon>
        <taxon>Metazoa</taxon>
        <taxon>Ecdysozoa</taxon>
        <taxon>Nematoda</taxon>
        <taxon>Chromadorea</taxon>
        <taxon>Rhabditida</taxon>
        <taxon>Spirurina</taxon>
        <taxon>Spiruromorpha</taxon>
        <taxon>Filarioidea</taxon>
        <taxon>Onchocercidae</taxon>
        <taxon>Onchocerca</taxon>
    </lineage>
</organism>
<evidence type="ECO:0000313" key="2">
    <source>
        <dbReference type="Proteomes" id="UP000024404"/>
    </source>
</evidence>
<sequence>MTIVMLLLKASKMQLTQSPKSNYIQNGKVHFKRSGHLNEELEFRRNPVPPQLPILLSKKELLARLSKGIEHREQIPDNAAEIFDIPEHEYKDYKDAILTIFDFGSHFSSYTLYKVAMEKQ</sequence>
<dbReference type="EMBL" id="CMVM020000346">
    <property type="status" value="NOT_ANNOTATED_CDS"/>
    <property type="molecule type" value="Genomic_DNA"/>
</dbReference>
<evidence type="ECO:0000313" key="1">
    <source>
        <dbReference type="EnsemblMetazoa" id="OVOC10930.1"/>
    </source>
</evidence>
<dbReference type="OMA" id="HQEQIAD"/>
<reference evidence="1" key="2">
    <citation type="submission" date="2022-06" db="UniProtKB">
        <authorList>
            <consortium name="EnsemblMetazoa"/>
        </authorList>
    </citation>
    <scope>IDENTIFICATION</scope>
</reference>
<dbReference type="AlphaFoldDB" id="A0A8R1TJZ6"/>